<evidence type="ECO:0000256" key="5">
    <source>
        <dbReference type="SAM" id="MobiDB-lite"/>
    </source>
</evidence>
<dbReference type="PROSITE" id="PS00216">
    <property type="entry name" value="SUGAR_TRANSPORT_1"/>
    <property type="match status" value="1"/>
</dbReference>
<feature type="compositionally biased region" description="Basic and acidic residues" evidence="5">
    <location>
        <begin position="1"/>
        <end position="10"/>
    </location>
</feature>
<dbReference type="Pfam" id="PF07690">
    <property type="entry name" value="MFS_1"/>
    <property type="match status" value="1"/>
</dbReference>
<dbReference type="PANTHER" id="PTHR23507">
    <property type="entry name" value="ZGC:174356"/>
    <property type="match status" value="1"/>
</dbReference>
<keyword evidence="2 6" id="KW-0812">Transmembrane</keyword>
<evidence type="ECO:0000313" key="9">
    <source>
        <dbReference type="Proteomes" id="UP001287356"/>
    </source>
</evidence>
<feature type="transmembrane region" description="Helical" evidence="6">
    <location>
        <begin position="149"/>
        <end position="172"/>
    </location>
</feature>
<evidence type="ECO:0000256" key="4">
    <source>
        <dbReference type="ARBA" id="ARBA00023136"/>
    </source>
</evidence>
<dbReference type="GO" id="GO:0016020">
    <property type="term" value="C:membrane"/>
    <property type="evidence" value="ECO:0007669"/>
    <property type="project" value="UniProtKB-SubCell"/>
</dbReference>
<organism evidence="8 9">
    <name type="scientific">Lasiosphaeria ovina</name>
    <dbReference type="NCBI Taxonomy" id="92902"/>
    <lineage>
        <taxon>Eukaryota</taxon>
        <taxon>Fungi</taxon>
        <taxon>Dikarya</taxon>
        <taxon>Ascomycota</taxon>
        <taxon>Pezizomycotina</taxon>
        <taxon>Sordariomycetes</taxon>
        <taxon>Sordariomycetidae</taxon>
        <taxon>Sordariales</taxon>
        <taxon>Lasiosphaeriaceae</taxon>
        <taxon>Lasiosphaeria</taxon>
    </lineage>
</organism>
<dbReference type="SUPFAM" id="SSF103473">
    <property type="entry name" value="MFS general substrate transporter"/>
    <property type="match status" value="1"/>
</dbReference>
<feature type="transmembrane region" description="Helical" evidence="6">
    <location>
        <begin position="184"/>
        <end position="201"/>
    </location>
</feature>
<gene>
    <name evidence="8" type="ORF">B0T24DRAFT_354118</name>
</gene>
<evidence type="ECO:0000313" key="8">
    <source>
        <dbReference type="EMBL" id="KAK3369131.1"/>
    </source>
</evidence>
<dbReference type="InterPro" id="IPR011701">
    <property type="entry name" value="MFS"/>
</dbReference>
<dbReference type="Proteomes" id="UP001287356">
    <property type="component" value="Unassembled WGS sequence"/>
</dbReference>
<comment type="subcellular location">
    <subcellularLocation>
        <location evidence="1">Membrane</location>
        <topology evidence="1">Multi-pass membrane protein</topology>
    </subcellularLocation>
</comment>
<feature type="transmembrane region" description="Helical" evidence="6">
    <location>
        <begin position="537"/>
        <end position="561"/>
    </location>
</feature>
<dbReference type="InterPro" id="IPR005829">
    <property type="entry name" value="Sugar_transporter_CS"/>
</dbReference>
<feature type="transmembrane region" description="Helical" evidence="6">
    <location>
        <begin position="250"/>
        <end position="273"/>
    </location>
</feature>
<evidence type="ECO:0000256" key="2">
    <source>
        <dbReference type="ARBA" id="ARBA00022692"/>
    </source>
</evidence>
<accession>A0AAE0N340</accession>
<keyword evidence="3 6" id="KW-1133">Transmembrane helix</keyword>
<dbReference type="EMBL" id="JAULSN010000006">
    <property type="protein sequence ID" value="KAK3369131.1"/>
    <property type="molecule type" value="Genomic_DNA"/>
</dbReference>
<feature type="compositionally biased region" description="Low complexity" evidence="5">
    <location>
        <begin position="606"/>
        <end position="615"/>
    </location>
</feature>
<feature type="domain" description="Major facilitator superfamily (MFS) profile" evidence="7">
    <location>
        <begin position="91"/>
        <end position="594"/>
    </location>
</feature>
<reference evidence="8" key="2">
    <citation type="submission" date="2023-06" db="EMBL/GenBank/DDBJ databases">
        <authorList>
            <consortium name="Lawrence Berkeley National Laboratory"/>
            <person name="Haridas S."/>
            <person name="Hensen N."/>
            <person name="Bonometti L."/>
            <person name="Westerberg I."/>
            <person name="Brannstrom I.O."/>
            <person name="Guillou S."/>
            <person name="Cros-Aarteil S."/>
            <person name="Calhoun S."/>
            <person name="Kuo A."/>
            <person name="Mondo S."/>
            <person name="Pangilinan J."/>
            <person name="Riley R."/>
            <person name="Labutti K."/>
            <person name="Andreopoulos B."/>
            <person name="Lipzen A."/>
            <person name="Chen C."/>
            <person name="Yanf M."/>
            <person name="Daum C."/>
            <person name="Ng V."/>
            <person name="Clum A."/>
            <person name="Steindorff A."/>
            <person name="Ohm R."/>
            <person name="Martin F."/>
            <person name="Silar P."/>
            <person name="Natvig D."/>
            <person name="Lalanne C."/>
            <person name="Gautier V."/>
            <person name="Ament-Velasquez S.L."/>
            <person name="Kruys A."/>
            <person name="Hutchinson M.I."/>
            <person name="Powell A.J."/>
            <person name="Barry K."/>
            <person name="Miller A.N."/>
            <person name="Grigoriev I.V."/>
            <person name="Debuchy R."/>
            <person name="Gladieux P."/>
            <person name="Thoren M.H."/>
            <person name="Johannesson H."/>
        </authorList>
    </citation>
    <scope>NUCLEOTIDE SEQUENCE</scope>
    <source>
        <strain evidence="8">CBS 958.72</strain>
    </source>
</reference>
<feature type="transmembrane region" description="Helical" evidence="6">
    <location>
        <begin position="503"/>
        <end position="525"/>
    </location>
</feature>
<dbReference type="GO" id="GO:0022857">
    <property type="term" value="F:transmembrane transporter activity"/>
    <property type="evidence" value="ECO:0007669"/>
    <property type="project" value="InterPro"/>
</dbReference>
<feature type="compositionally biased region" description="Acidic residues" evidence="5">
    <location>
        <begin position="622"/>
        <end position="631"/>
    </location>
</feature>
<sequence>MTAGSPRDKPSLSAAHVESISSGSENGGYLRGNHAATPGDDSDESTALLGPGGPGRDQGTPRKDSWVGLEDFEGFPWWKKPSVWWLLVPYALFTLAFGGTIVPKLNLIIDLICQRHFADRSAADPEFSYKPVILGSDNPQCLLPEVQRIVATFMLIYNVLIGVLSSLTAPKLGALSDRYGRKRIMVISSFGGIVGEVIIILTAKYPDVIHYKWIIVGAFFDGLAGSFTAGSVLTHSYASDCTPPSKRSVAIGYLHSCLYSGLAFGPLIAGYFVEWMGSLVSIFYVTLGCHVFFILFTYFAIPESLSKKRQHLARERYAMEQAKFGPVPTFVSSIQNYVPFGKHFTDATRSWRAANPFAPLKILYPTGPGTSQLRRNLLAMAFIDFCIVGVAMSSGPVIILYTEYMFSWGNLEASRFISLTYTVRVVILVGVFPVINYLFRTRKRQAKIRRQRVLDEAAGIPVSPAFEAKNAGADRLDIWILRTALLSDVVGVVGYIFVRSSSMFVLCAIVTAFGGLGSATISASLSKQVPADRVGQVLGAAGLLHALSRIVAPAIFNGLYAATVESFPQAVFILLSAMFALAFLASLLVRPHVFLDEDDEPVAGDAGASRSSNRNGSRRDEMEDDELLRSV</sequence>
<keyword evidence="4 6" id="KW-0472">Membrane</keyword>
<feature type="region of interest" description="Disordered" evidence="5">
    <location>
        <begin position="599"/>
        <end position="631"/>
    </location>
</feature>
<dbReference type="Gene3D" id="1.20.1250.20">
    <property type="entry name" value="MFS general substrate transporter like domains"/>
    <property type="match status" value="1"/>
</dbReference>
<dbReference type="InterPro" id="IPR036259">
    <property type="entry name" value="MFS_trans_sf"/>
</dbReference>
<feature type="transmembrane region" description="Helical" evidence="6">
    <location>
        <begin position="567"/>
        <end position="589"/>
    </location>
</feature>
<feature type="transmembrane region" description="Helical" evidence="6">
    <location>
        <begin position="377"/>
        <end position="401"/>
    </location>
</feature>
<dbReference type="InterPro" id="IPR020846">
    <property type="entry name" value="MFS_dom"/>
</dbReference>
<dbReference type="AlphaFoldDB" id="A0AAE0N340"/>
<feature type="transmembrane region" description="Helical" evidence="6">
    <location>
        <begin position="421"/>
        <end position="439"/>
    </location>
</feature>
<keyword evidence="9" id="KW-1185">Reference proteome</keyword>
<name>A0AAE0N340_9PEZI</name>
<evidence type="ECO:0000256" key="1">
    <source>
        <dbReference type="ARBA" id="ARBA00004141"/>
    </source>
</evidence>
<comment type="caution">
    <text evidence="8">The sequence shown here is derived from an EMBL/GenBank/DDBJ whole genome shotgun (WGS) entry which is preliminary data.</text>
</comment>
<feature type="transmembrane region" description="Helical" evidence="6">
    <location>
        <begin position="213"/>
        <end position="238"/>
    </location>
</feature>
<feature type="region of interest" description="Disordered" evidence="5">
    <location>
        <begin position="1"/>
        <end position="63"/>
    </location>
</feature>
<protein>
    <submittedName>
        <fullName evidence="8">Major facilitator superfamily domain-containing protein</fullName>
    </submittedName>
</protein>
<evidence type="ECO:0000259" key="7">
    <source>
        <dbReference type="PROSITE" id="PS50850"/>
    </source>
</evidence>
<proteinExistence type="predicted"/>
<feature type="transmembrane region" description="Helical" evidence="6">
    <location>
        <begin position="479"/>
        <end position="497"/>
    </location>
</feature>
<dbReference type="PROSITE" id="PS50850">
    <property type="entry name" value="MFS"/>
    <property type="match status" value="1"/>
</dbReference>
<reference evidence="8" key="1">
    <citation type="journal article" date="2023" name="Mol. Phylogenet. Evol.">
        <title>Genome-scale phylogeny and comparative genomics of the fungal order Sordariales.</title>
        <authorList>
            <person name="Hensen N."/>
            <person name="Bonometti L."/>
            <person name="Westerberg I."/>
            <person name="Brannstrom I.O."/>
            <person name="Guillou S."/>
            <person name="Cros-Aarteil S."/>
            <person name="Calhoun S."/>
            <person name="Haridas S."/>
            <person name="Kuo A."/>
            <person name="Mondo S."/>
            <person name="Pangilinan J."/>
            <person name="Riley R."/>
            <person name="LaButti K."/>
            <person name="Andreopoulos B."/>
            <person name="Lipzen A."/>
            <person name="Chen C."/>
            <person name="Yan M."/>
            <person name="Daum C."/>
            <person name="Ng V."/>
            <person name="Clum A."/>
            <person name="Steindorff A."/>
            <person name="Ohm R.A."/>
            <person name="Martin F."/>
            <person name="Silar P."/>
            <person name="Natvig D.O."/>
            <person name="Lalanne C."/>
            <person name="Gautier V."/>
            <person name="Ament-Velasquez S.L."/>
            <person name="Kruys A."/>
            <person name="Hutchinson M.I."/>
            <person name="Powell A.J."/>
            <person name="Barry K."/>
            <person name="Miller A.N."/>
            <person name="Grigoriev I.V."/>
            <person name="Debuchy R."/>
            <person name="Gladieux P."/>
            <person name="Hiltunen Thoren M."/>
            <person name="Johannesson H."/>
        </authorList>
    </citation>
    <scope>NUCLEOTIDE SEQUENCE</scope>
    <source>
        <strain evidence="8">CBS 958.72</strain>
    </source>
</reference>
<evidence type="ECO:0000256" key="3">
    <source>
        <dbReference type="ARBA" id="ARBA00022989"/>
    </source>
</evidence>
<feature type="transmembrane region" description="Helical" evidence="6">
    <location>
        <begin position="279"/>
        <end position="301"/>
    </location>
</feature>
<feature type="transmembrane region" description="Helical" evidence="6">
    <location>
        <begin position="83"/>
        <end position="102"/>
    </location>
</feature>
<dbReference type="PANTHER" id="PTHR23507:SF40">
    <property type="entry name" value="TETRACYCLINE-EFFLUX TRANSPORTER"/>
    <property type="match status" value="1"/>
</dbReference>
<evidence type="ECO:0000256" key="6">
    <source>
        <dbReference type="SAM" id="Phobius"/>
    </source>
</evidence>